<dbReference type="InterPro" id="IPR052456">
    <property type="entry name" value="CTLH_complex_component"/>
</dbReference>
<protein>
    <submittedName>
        <fullName evidence="4">Muskelin-like</fullName>
    </submittedName>
</protein>
<dbReference type="PROSITE" id="PS50896">
    <property type="entry name" value="LISH"/>
    <property type="match status" value="1"/>
</dbReference>
<dbReference type="PANTHER" id="PTHR15526:SF5">
    <property type="entry name" value="MUSKELIN"/>
    <property type="match status" value="1"/>
</dbReference>
<accession>A0A6S7IKS8</accession>
<keyword evidence="1" id="KW-0880">Kelch repeat</keyword>
<dbReference type="Gene3D" id="2.120.10.80">
    <property type="entry name" value="Kelch-type beta propeller"/>
    <property type="match status" value="2"/>
</dbReference>
<keyword evidence="5" id="KW-1185">Reference proteome</keyword>
<dbReference type="InterPro" id="IPR010565">
    <property type="entry name" value="Muskelin_N"/>
</dbReference>
<dbReference type="SUPFAM" id="SSF49785">
    <property type="entry name" value="Galactose-binding domain-like"/>
    <property type="match status" value="1"/>
</dbReference>
<name>A0A6S7IKS8_PARCT</name>
<feature type="domain" description="Muskelin N-terminal" evidence="3">
    <location>
        <begin position="21"/>
        <end position="216"/>
    </location>
</feature>
<dbReference type="OrthoDB" id="10052615at2759"/>
<evidence type="ECO:0000259" key="3">
    <source>
        <dbReference type="Pfam" id="PF06588"/>
    </source>
</evidence>
<dbReference type="Pfam" id="PF01344">
    <property type="entry name" value="Kelch_1"/>
    <property type="match status" value="1"/>
</dbReference>
<dbReference type="AlphaFoldDB" id="A0A6S7IKS8"/>
<evidence type="ECO:0000313" key="4">
    <source>
        <dbReference type="EMBL" id="CAB4006392.1"/>
    </source>
</evidence>
<dbReference type="PANTHER" id="PTHR15526">
    <property type="entry name" value="MUSKELIN"/>
    <property type="match status" value="1"/>
</dbReference>
<organism evidence="4 5">
    <name type="scientific">Paramuricea clavata</name>
    <name type="common">Red gorgonian</name>
    <name type="synonym">Violescent sea-whip</name>
    <dbReference type="NCBI Taxonomy" id="317549"/>
    <lineage>
        <taxon>Eukaryota</taxon>
        <taxon>Metazoa</taxon>
        <taxon>Cnidaria</taxon>
        <taxon>Anthozoa</taxon>
        <taxon>Octocorallia</taxon>
        <taxon>Malacalcyonacea</taxon>
        <taxon>Plexauridae</taxon>
        <taxon>Paramuricea</taxon>
    </lineage>
</organism>
<evidence type="ECO:0000256" key="1">
    <source>
        <dbReference type="ARBA" id="ARBA00022441"/>
    </source>
</evidence>
<evidence type="ECO:0000256" key="2">
    <source>
        <dbReference type="ARBA" id="ARBA00022737"/>
    </source>
</evidence>
<dbReference type="InterPro" id="IPR006652">
    <property type="entry name" value="Kelch_1"/>
</dbReference>
<sequence>MAAMSGDFENFQNINVENMEHKLKYSVYSCSSFSANFHPGNIMEDKPNDQNSRWTSETHHPTQYITLKLEKPAAVTKITFGKYHQNHVCNLKKFKVYGSLHDDHNNMIELLQSGLKNDNVKEIFPLRHKLGENIFPVKYIKIVPTMTWGQSFNCSIWYVELAGIDDPAIVKPCSNWINNYREQEAIRLCLKHLRQRNCTEAFDSLKKKTKVELEHSILTQLHEQLVVHSNFDMSERIIENAAQDGLFSDYISTQDYKAKWTPITTTVSDINSDACQPGMRGGHQMCIDAERQIIYLMGGWDGNDDLADFWMFDINQKSWRMISRDTEPDGGPCARSCHKICLDHKRKLIFMLGRYLDSEVRSTMSLKSDFFVYNIDCEQWTLISEDTAPDGGPPLIFDHQMCVNVENGMIYIFGGRVLSNTSSDIAGLATTAVFSGLYCYHSGTNTWTKLRDDRPELVSRIGHSMLFYEKNRALYIFAGQRGREFLSNFTRYDTDTDTITVLSGTNGNDKNEVPAAGFTQRATIDPETGEIHALSGLSKDKIKREESTRNSFWVYDIESNKWSCIYRNENTGSQYWSKMQSIEPCPRFAHQLVYDYVNKVHYLFGGNPGKSGSPKMRLDDFWSLKLTKPLLAHFLRRCKYLIRKQKFLQLAKCNSLEALTYLQHDLSTMVNHEDLDERHEFERLTSSLFSSKDGTDDACPSKQGAEFYSNDQVFVGRSQLFDQLVTYFPDNMTQPKENLADIIKI</sequence>
<comment type="caution">
    <text evidence="4">The sequence shown here is derived from an EMBL/GenBank/DDBJ whole genome shotgun (WGS) entry which is preliminary data.</text>
</comment>
<gene>
    <name evidence="4" type="ORF">PACLA_8A065805</name>
</gene>
<dbReference type="InterPro" id="IPR008979">
    <property type="entry name" value="Galactose-bd-like_sf"/>
</dbReference>
<evidence type="ECO:0000313" key="5">
    <source>
        <dbReference type="Proteomes" id="UP001152795"/>
    </source>
</evidence>
<dbReference type="Gene3D" id="2.60.120.260">
    <property type="entry name" value="Galactose-binding domain-like"/>
    <property type="match status" value="1"/>
</dbReference>
<keyword evidence="2" id="KW-0677">Repeat</keyword>
<dbReference type="Pfam" id="PF24681">
    <property type="entry name" value="Kelch_KLHDC2_KLHL20_DRC7"/>
    <property type="match status" value="1"/>
</dbReference>
<dbReference type="InterPro" id="IPR006594">
    <property type="entry name" value="LisH"/>
</dbReference>
<dbReference type="SUPFAM" id="SSF117281">
    <property type="entry name" value="Kelch motif"/>
    <property type="match status" value="2"/>
</dbReference>
<dbReference type="GO" id="GO:0005737">
    <property type="term" value="C:cytoplasm"/>
    <property type="evidence" value="ECO:0007669"/>
    <property type="project" value="TreeGrafter"/>
</dbReference>
<dbReference type="InterPro" id="IPR015915">
    <property type="entry name" value="Kelch-typ_b-propeller"/>
</dbReference>
<reference evidence="4" key="1">
    <citation type="submission" date="2020-04" db="EMBL/GenBank/DDBJ databases">
        <authorList>
            <person name="Alioto T."/>
            <person name="Alioto T."/>
            <person name="Gomez Garrido J."/>
        </authorList>
    </citation>
    <scope>NUCLEOTIDE SEQUENCE</scope>
    <source>
        <strain evidence="4">A484AB</strain>
    </source>
</reference>
<dbReference type="Proteomes" id="UP001152795">
    <property type="component" value="Unassembled WGS sequence"/>
</dbReference>
<dbReference type="EMBL" id="CACRXK020005497">
    <property type="protein sequence ID" value="CAB4006392.1"/>
    <property type="molecule type" value="Genomic_DNA"/>
</dbReference>
<proteinExistence type="predicted"/>
<dbReference type="Pfam" id="PF06588">
    <property type="entry name" value="Muskelin_N"/>
    <property type="match status" value="1"/>
</dbReference>